<reference evidence="2 3" key="1">
    <citation type="submission" date="2019-02" db="EMBL/GenBank/DDBJ databases">
        <title>Deep-cultivation of Planctomycetes and their phenomic and genomic characterization uncovers novel biology.</title>
        <authorList>
            <person name="Wiegand S."/>
            <person name="Jogler M."/>
            <person name="Boedeker C."/>
            <person name="Pinto D."/>
            <person name="Vollmers J."/>
            <person name="Rivas-Marin E."/>
            <person name="Kohn T."/>
            <person name="Peeters S.H."/>
            <person name="Heuer A."/>
            <person name="Rast P."/>
            <person name="Oberbeckmann S."/>
            <person name="Bunk B."/>
            <person name="Jeske O."/>
            <person name="Meyerdierks A."/>
            <person name="Storesund J.E."/>
            <person name="Kallscheuer N."/>
            <person name="Luecker S."/>
            <person name="Lage O.M."/>
            <person name="Pohl T."/>
            <person name="Merkel B.J."/>
            <person name="Hornburger P."/>
            <person name="Mueller R.-W."/>
            <person name="Bruemmer F."/>
            <person name="Labrenz M."/>
            <person name="Spormann A.M."/>
            <person name="Op Den Camp H."/>
            <person name="Overmann J."/>
            <person name="Amann R."/>
            <person name="Jetten M.S.M."/>
            <person name="Mascher T."/>
            <person name="Medema M.H."/>
            <person name="Devos D.P."/>
            <person name="Kaster A.-K."/>
            <person name="Ovreas L."/>
            <person name="Rohde M."/>
            <person name="Galperin M.Y."/>
            <person name="Jogler C."/>
        </authorList>
    </citation>
    <scope>NUCLEOTIDE SEQUENCE [LARGE SCALE GENOMIC DNA]</scope>
    <source>
        <strain evidence="2 3">Pla108</strain>
    </source>
</reference>
<keyword evidence="3" id="KW-1185">Reference proteome</keyword>
<dbReference type="Proteomes" id="UP000317421">
    <property type="component" value="Unassembled WGS sequence"/>
</dbReference>
<dbReference type="OrthoDB" id="9798161at2"/>
<dbReference type="AlphaFoldDB" id="A0A5C6A915"/>
<dbReference type="SUPFAM" id="SSF143422">
    <property type="entry name" value="Transposase IS200-like"/>
    <property type="match status" value="1"/>
</dbReference>
<dbReference type="Gene3D" id="3.30.70.1290">
    <property type="entry name" value="Transposase IS200-like"/>
    <property type="match status" value="1"/>
</dbReference>
<evidence type="ECO:0000313" key="3">
    <source>
        <dbReference type="Proteomes" id="UP000317421"/>
    </source>
</evidence>
<gene>
    <name evidence="2" type="ORF">Pla108_29930</name>
</gene>
<dbReference type="NCBIfam" id="NF033573">
    <property type="entry name" value="transpos_IS200"/>
    <property type="match status" value="1"/>
</dbReference>
<protein>
    <submittedName>
        <fullName evidence="2">Transposase IS200 like protein</fullName>
    </submittedName>
</protein>
<organism evidence="2 3">
    <name type="scientific">Botrimarina colliarenosi</name>
    <dbReference type="NCBI Taxonomy" id="2528001"/>
    <lineage>
        <taxon>Bacteria</taxon>
        <taxon>Pseudomonadati</taxon>
        <taxon>Planctomycetota</taxon>
        <taxon>Planctomycetia</taxon>
        <taxon>Pirellulales</taxon>
        <taxon>Lacipirellulaceae</taxon>
        <taxon>Botrimarina</taxon>
    </lineage>
</organism>
<name>A0A5C6A915_9BACT</name>
<comment type="caution">
    <text evidence="2">The sequence shown here is derived from an EMBL/GenBank/DDBJ whole genome shotgun (WGS) entry which is preliminary data.</text>
</comment>
<dbReference type="GO" id="GO:0006313">
    <property type="term" value="P:DNA transposition"/>
    <property type="evidence" value="ECO:0007669"/>
    <property type="project" value="InterPro"/>
</dbReference>
<dbReference type="InterPro" id="IPR036515">
    <property type="entry name" value="Transposase_17_sf"/>
</dbReference>
<dbReference type="SMART" id="SM01321">
    <property type="entry name" value="Y1_Tnp"/>
    <property type="match status" value="1"/>
</dbReference>
<feature type="domain" description="Transposase IS200-like" evidence="1">
    <location>
        <begin position="5"/>
        <end position="119"/>
    </location>
</feature>
<evidence type="ECO:0000313" key="2">
    <source>
        <dbReference type="EMBL" id="TWT95916.1"/>
    </source>
</evidence>
<sequence length="150" mass="16937">MSQSLANVILHVVFSTKQRQPFIDGEIESELHAYLGGVAKSLGCIPYAIGGVEDHVHLACSLPRTVTIADLVQDLKQGSSKWIKTRGAAYASFAWQNGYGAFSVGHSQLPDLCLYISNQHERHRRASFEDELRTILHRYEIAYDERYVWD</sequence>
<dbReference type="PANTHER" id="PTHR33360:SF2">
    <property type="entry name" value="TRANSPOSASE FOR INSERTION SEQUENCE ELEMENT IS200"/>
    <property type="match status" value="1"/>
</dbReference>
<dbReference type="Pfam" id="PF01797">
    <property type="entry name" value="Y1_Tnp"/>
    <property type="match status" value="1"/>
</dbReference>
<dbReference type="GO" id="GO:0004803">
    <property type="term" value="F:transposase activity"/>
    <property type="evidence" value="ECO:0007669"/>
    <property type="project" value="InterPro"/>
</dbReference>
<dbReference type="PANTHER" id="PTHR33360">
    <property type="entry name" value="TRANSPOSASE FOR INSERTION SEQUENCE ELEMENT IS200"/>
    <property type="match status" value="1"/>
</dbReference>
<proteinExistence type="predicted"/>
<accession>A0A5C6A915</accession>
<dbReference type="RefSeq" id="WP_146445722.1">
    <property type="nucleotide sequence ID" value="NZ_SJPR01000004.1"/>
</dbReference>
<dbReference type="GO" id="GO:0003677">
    <property type="term" value="F:DNA binding"/>
    <property type="evidence" value="ECO:0007669"/>
    <property type="project" value="InterPro"/>
</dbReference>
<dbReference type="EMBL" id="SJPR01000004">
    <property type="protein sequence ID" value="TWT95916.1"/>
    <property type="molecule type" value="Genomic_DNA"/>
</dbReference>
<dbReference type="InterPro" id="IPR002686">
    <property type="entry name" value="Transposase_17"/>
</dbReference>
<evidence type="ECO:0000259" key="1">
    <source>
        <dbReference type="SMART" id="SM01321"/>
    </source>
</evidence>